<dbReference type="InterPro" id="IPR001584">
    <property type="entry name" value="Integrase_cat-core"/>
</dbReference>
<dbReference type="EMBL" id="SBJO01000957">
    <property type="protein sequence ID" value="KAF9752814.1"/>
    <property type="molecule type" value="Genomic_DNA"/>
</dbReference>
<dbReference type="GO" id="GO:0005634">
    <property type="term" value="C:nucleus"/>
    <property type="evidence" value="ECO:0007669"/>
    <property type="project" value="UniProtKB-ARBA"/>
</dbReference>
<dbReference type="PANTHER" id="PTHR37984">
    <property type="entry name" value="PROTEIN CBG26694"/>
    <property type="match status" value="1"/>
</dbReference>
<accession>A0A9P6GUU9</accession>
<reference evidence="2 3" key="1">
    <citation type="journal article" date="2020" name="Genome Biol. Evol.">
        <title>Comparative genomics of strictly vertically transmitted, feminizing microsporidia endosymbionts of amphipod crustaceans.</title>
        <authorList>
            <person name="Cormier A."/>
            <person name="Chebbi M.A."/>
            <person name="Giraud I."/>
            <person name="Wattier R."/>
            <person name="Teixeira M."/>
            <person name="Gilbert C."/>
            <person name="Rigaud T."/>
            <person name="Cordaux R."/>
        </authorList>
    </citation>
    <scope>NUCLEOTIDE SEQUENCE [LARGE SCALE GENOMIC DNA]</scope>
    <source>
        <strain evidence="2 3">Ou3-Ou53</strain>
    </source>
</reference>
<dbReference type="InterPro" id="IPR036397">
    <property type="entry name" value="RNaseH_sf"/>
</dbReference>
<feature type="domain" description="Integrase catalytic" evidence="1">
    <location>
        <begin position="130"/>
        <end position="296"/>
    </location>
</feature>
<sequence>MVSVVTNEEEYKNICKLLLGKENEVVLQKDAKYRLKKKAYHFIMINKVLYLKDKEGLHKRVFHSEDVELMKLETTKLHKEKHYGFNRFEEHCNQYFFKIPREIVREVVTRCTTCAQAQPLKVKETQVHILAQRPMERLMIDLVDMQKYKDDNGGYAWILTVIDVYSKFAWAFPLFKKSGFEVTTNLEAHFYRNTGPPVIIQSDNGKEFINKEMKDLCNRFLIDFKHSRPRHPQANGQIERFNQTLSRYLQKHIFEEGNAGEKKIWIKHLNKVLYDYNLAKHSSTKRTPFSLRLRIPGFNTLIERIDVKNELILKDLEPIKYGEDENLPVVSDQPSEDHKTERCELIFKDENNLPNTSEDIQWDQPISKSYLDRMDRNSLVHLSKYDITIGDKVMVAKDFDNNTKTKKHKLSSFFSIISEVTELLSN</sequence>
<dbReference type="PROSITE" id="PS50994">
    <property type="entry name" value="INTEGRASE"/>
    <property type="match status" value="1"/>
</dbReference>
<dbReference type="PANTHER" id="PTHR37984:SF5">
    <property type="entry name" value="PROTEIN NYNRIN-LIKE"/>
    <property type="match status" value="1"/>
</dbReference>
<evidence type="ECO:0000313" key="3">
    <source>
        <dbReference type="Proteomes" id="UP000740883"/>
    </source>
</evidence>
<evidence type="ECO:0000313" key="2">
    <source>
        <dbReference type="EMBL" id="KAF9752814.1"/>
    </source>
</evidence>
<dbReference type="InterPro" id="IPR050951">
    <property type="entry name" value="Retrovirus_Pol_polyprotein"/>
</dbReference>
<dbReference type="AlphaFoldDB" id="A0A9P6GUU9"/>
<dbReference type="SUPFAM" id="SSF53098">
    <property type="entry name" value="Ribonuclease H-like"/>
    <property type="match status" value="1"/>
</dbReference>
<proteinExistence type="predicted"/>
<organism evidence="2 3">
    <name type="scientific">Nosema granulosis</name>
    <dbReference type="NCBI Taxonomy" id="83296"/>
    <lineage>
        <taxon>Eukaryota</taxon>
        <taxon>Fungi</taxon>
        <taxon>Fungi incertae sedis</taxon>
        <taxon>Microsporidia</taxon>
        <taxon>Nosematidae</taxon>
        <taxon>Nosema</taxon>
    </lineage>
</organism>
<dbReference type="GO" id="GO:0015074">
    <property type="term" value="P:DNA integration"/>
    <property type="evidence" value="ECO:0007669"/>
    <property type="project" value="InterPro"/>
</dbReference>
<name>A0A9P6GUU9_9MICR</name>
<dbReference type="GO" id="GO:0003676">
    <property type="term" value="F:nucleic acid binding"/>
    <property type="evidence" value="ECO:0007669"/>
    <property type="project" value="InterPro"/>
</dbReference>
<comment type="caution">
    <text evidence="2">The sequence shown here is derived from an EMBL/GenBank/DDBJ whole genome shotgun (WGS) entry which is preliminary data.</text>
</comment>
<dbReference type="Gene3D" id="3.30.420.10">
    <property type="entry name" value="Ribonuclease H-like superfamily/Ribonuclease H"/>
    <property type="match status" value="1"/>
</dbReference>
<dbReference type="OrthoDB" id="2186513at2759"/>
<dbReference type="Pfam" id="PF00665">
    <property type="entry name" value="rve"/>
    <property type="match status" value="1"/>
</dbReference>
<evidence type="ECO:0000259" key="1">
    <source>
        <dbReference type="PROSITE" id="PS50994"/>
    </source>
</evidence>
<gene>
    <name evidence="2" type="primary">pol_77</name>
    <name evidence="2" type="ORF">NGRA_3378</name>
</gene>
<keyword evidence="3" id="KW-1185">Reference proteome</keyword>
<dbReference type="Proteomes" id="UP000740883">
    <property type="component" value="Unassembled WGS sequence"/>
</dbReference>
<dbReference type="InterPro" id="IPR012337">
    <property type="entry name" value="RNaseH-like_sf"/>
</dbReference>
<feature type="non-terminal residue" evidence="2">
    <location>
        <position position="426"/>
    </location>
</feature>
<protein>
    <submittedName>
        <fullName evidence="2">Gag-Pol polyprotein</fullName>
    </submittedName>
</protein>